<feature type="region of interest" description="Disordered" evidence="5">
    <location>
        <begin position="255"/>
        <end position="281"/>
    </location>
</feature>
<dbReference type="Gene3D" id="2.170.150.80">
    <property type="entry name" value="NAC domain"/>
    <property type="match status" value="1"/>
</dbReference>
<evidence type="ECO:0000256" key="4">
    <source>
        <dbReference type="ARBA" id="ARBA00023242"/>
    </source>
</evidence>
<dbReference type="GO" id="GO:0000976">
    <property type="term" value="F:transcription cis-regulatory region binding"/>
    <property type="evidence" value="ECO:0007669"/>
    <property type="project" value="UniProtKB-ARBA"/>
</dbReference>
<dbReference type="AlphaFoldDB" id="A0A6P3ZSE4"/>
<dbReference type="PROSITE" id="PS51005">
    <property type="entry name" value="NAC"/>
    <property type="match status" value="1"/>
</dbReference>
<dbReference type="InterPro" id="IPR003441">
    <property type="entry name" value="NAC-dom"/>
</dbReference>
<gene>
    <name evidence="8" type="primary">LOC107419813</name>
</gene>
<evidence type="ECO:0000313" key="7">
    <source>
        <dbReference type="Proteomes" id="UP001652623"/>
    </source>
</evidence>
<evidence type="ECO:0000256" key="3">
    <source>
        <dbReference type="ARBA" id="ARBA00023163"/>
    </source>
</evidence>
<keyword evidence="7" id="KW-1185">Reference proteome</keyword>
<dbReference type="RefSeq" id="XP_015884112.1">
    <property type="nucleotide sequence ID" value="XM_016028626.4"/>
</dbReference>
<dbReference type="FunCoup" id="A0A6P3ZSE4">
    <property type="interactions" value="114"/>
</dbReference>
<dbReference type="PANTHER" id="PTHR31744">
    <property type="entry name" value="PROTEIN CUP-SHAPED COTYLEDON 2-RELATED"/>
    <property type="match status" value="1"/>
</dbReference>
<dbReference type="InterPro" id="IPR036093">
    <property type="entry name" value="NAC_dom_sf"/>
</dbReference>
<dbReference type="PANTHER" id="PTHR31744:SF86">
    <property type="entry name" value="PROTEIN CUP-SHAPED COTYLEDON 3"/>
    <property type="match status" value="1"/>
</dbReference>
<reference evidence="8" key="1">
    <citation type="submission" date="2025-08" db="UniProtKB">
        <authorList>
            <consortium name="RefSeq"/>
        </authorList>
    </citation>
    <scope>IDENTIFICATION</scope>
    <source>
        <tissue evidence="8">Seedling</tissue>
    </source>
</reference>
<sequence length="434" mass="48112">MLSIEEVLCELSGGDVNEQGLPPGFRFHPTDEELITFYLASKVYNGTFCGVDIAEVDLNRCEPWELPDVAKMGEREWYFFSLRDRKYPTGLRTNRATGAGYWKATGKDREVYSASSGALLGMKKTLVFYKGRAPRGQKTKWVMHEYRLDGHFSCRHTCKEEWVICRIYHKTTEKKNPLFQGRQSYLMELEGVGVSSATASTGCLPPLMESSSSQTTLLEYQNENAMQGLQNHPFVIPHQENDLKRLMISPGVSQPHLFPMNGFQPDSSSPTTNKNSNINSNPLPSSMLFKSLLSHQDCTLKERAAAGASSTSSSTIPKQKQCKTECNFSLHDGSLQLLMDKNDQPNPYHDRDHDHQCQDPLALFDMDYSALLAAGGVGGVGGFTFSSSSAPPTAAAPDAAALAHMSTSLPFNFQPLLHIPPTKLLPEDSWPLHP</sequence>
<feature type="compositionally biased region" description="Low complexity" evidence="5">
    <location>
        <begin position="265"/>
        <end position="281"/>
    </location>
</feature>
<dbReference type="SUPFAM" id="SSF101941">
    <property type="entry name" value="NAC domain"/>
    <property type="match status" value="1"/>
</dbReference>
<evidence type="ECO:0000259" key="6">
    <source>
        <dbReference type="PROSITE" id="PS51005"/>
    </source>
</evidence>
<evidence type="ECO:0000256" key="1">
    <source>
        <dbReference type="ARBA" id="ARBA00023015"/>
    </source>
</evidence>
<organism evidence="7 8">
    <name type="scientific">Ziziphus jujuba</name>
    <name type="common">Chinese jujube</name>
    <name type="synonym">Ziziphus sativa</name>
    <dbReference type="NCBI Taxonomy" id="326968"/>
    <lineage>
        <taxon>Eukaryota</taxon>
        <taxon>Viridiplantae</taxon>
        <taxon>Streptophyta</taxon>
        <taxon>Embryophyta</taxon>
        <taxon>Tracheophyta</taxon>
        <taxon>Spermatophyta</taxon>
        <taxon>Magnoliopsida</taxon>
        <taxon>eudicotyledons</taxon>
        <taxon>Gunneridae</taxon>
        <taxon>Pentapetalae</taxon>
        <taxon>rosids</taxon>
        <taxon>fabids</taxon>
        <taxon>Rosales</taxon>
        <taxon>Rhamnaceae</taxon>
        <taxon>Paliureae</taxon>
        <taxon>Ziziphus</taxon>
    </lineage>
</organism>
<keyword evidence="1" id="KW-0805">Transcription regulation</keyword>
<evidence type="ECO:0000256" key="5">
    <source>
        <dbReference type="SAM" id="MobiDB-lite"/>
    </source>
</evidence>
<dbReference type="GeneID" id="107419813"/>
<dbReference type="KEGG" id="zju:107419813"/>
<evidence type="ECO:0000313" key="8">
    <source>
        <dbReference type="RefSeq" id="XP_015884112.1"/>
    </source>
</evidence>
<proteinExistence type="predicted"/>
<dbReference type="InParanoid" id="A0A6P3ZSE4"/>
<name>A0A6P3ZSE4_ZIZJJ</name>
<keyword evidence="4" id="KW-0539">Nucleus</keyword>
<dbReference type="FunFam" id="2.170.150.80:FF:000006">
    <property type="entry name" value="NAC domain-containing protein 100-like"/>
    <property type="match status" value="1"/>
</dbReference>
<keyword evidence="2" id="KW-0238">DNA-binding</keyword>
<dbReference type="Proteomes" id="UP001652623">
    <property type="component" value="Chromosome 5"/>
</dbReference>
<feature type="domain" description="NAC" evidence="6">
    <location>
        <begin position="21"/>
        <end position="170"/>
    </location>
</feature>
<keyword evidence="3" id="KW-0804">Transcription</keyword>
<protein>
    <submittedName>
        <fullName evidence="8">Protein CUP-SHAPED COTYLEDON 3</fullName>
    </submittedName>
</protein>
<dbReference type="GO" id="GO:0006355">
    <property type="term" value="P:regulation of DNA-templated transcription"/>
    <property type="evidence" value="ECO:0007669"/>
    <property type="project" value="InterPro"/>
</dbReference>
<evidence type="ECO:0000256" key="2">
    <source>
        <dbReference type="ARBA" id="ARBA00023125"/>
    </source>
</evidence>
<dbReference type="Pfam" id="PF02365">
    <property type="entry name" value="NAM"/>
    <property type="match status" value="1"/>
</dbReference>
<accession>A0A6P3ZSE4</accession>